<feature type="transmembrane region" description="Helical" evidence="1">
    <location>
        <begin position="96"/>
        <end position="117"/>
    </location>
</feature>
<keyword evidence="1" id="KW-0472">Membrane</keyword>
<keyword evidence="3" id="KW-1185">Reference proteome</keyword>
<dbReference type="PANTHER" id="PTHR31720">
    <property type="entry name" value="SERPENTINE RECEPTOR, CLASS Z-RELATED"/>
    <property type="match status" value="1"/>
</dbReference>
<dbReference type="Proteomes" id="UP000008068">
    <property type="component" value="Unassembled WGS sequence"/>
</dbReference>
<reference evidence="3" key="1">
    <citation type="submission" date="2011-07" db="EMBL/GenBank/DDBJ databases">
        <authorList>
            <consortium name="Caenorhabditis brenneri Sequencing and Analysis Consortium"/>
            <person name="Wilson R.K."/>
        </authorList>
    </citation>
    <scope>NUCLEOTIDE SEQUENCE [LARGE SCALE GENOMIC DNA]</scope>
    <source>
        <strain evidence="3">PB2801</strain>
    </source>
</reference>
<keyword evidence="1" id="KW-1133">Transmembrane helix</keyword>
<proteinExistence type="predicted"/>
<dbReference type="Pfam" id="PF10325">
    <property type="entry name" value="7TM_GPCR_Srz"/>
    <property type="match status" value="1"/>
</dbReference>
<name>G0PG74_CAEBE</name>
<sequence>MAKISSVVIYFTIILGFFTIKLFYLAIHYEIYFVTFFVLFYIISSAFGVFSCMVMSEIHNTLLIFSGIFRFFVYFFPSTEQFIVRLQNQIISRVHYIYGFYFIKGLILLVLKLREALDEDKENLGRIKFLQTTSPIIIVLCLTAQFDHVSVLFYIIDLTDILITPFAIMISYLSCNKRNVEAMFRPVTSRFKKLFGKCFKNSVQPTTAPNLIRNV</sequence>
<dbReference type="InParanoid" id="G0PG74"/>
<evidence type="ECO:0000313" key="2">
    <source>
        <dbReference type="EMBL" id="EGT54800.1"/>
    </source>
</evidence>
<accession>G0PG74</accession>
<feature type="transmembrane region" description="Helical" evidence="1">
    <location>
        <begin position="152"/>
        <end position="175"/>
    </location>
</feature>
<evidence type="ECO:0000313" key="3">
    <source>
        <dbReference type="Proteomes" id="UP000008068"/>
    </source>
</evidence>
<feature type="transmembrane region" description="Helical" evidence="1">
    <location>
        <begin position="7"/>
        <end position="25"/>
    </location>
</feature>
<keyword evidence="1" id="KW-0812">Transmembrane</keyword>
<dbReference type="EMBL" id="GL380404">
    <property type="protein sequence ID" value="EGT54800.1"/>
    <property type="molecule type" value="Genomic_DNA"/>
</dbReference>
<protein>
    <submittedName>
        <fullName evidence="2">Uncharacterized protein</fullName>
    </submittedName>
</protein>
<dbReference type="AlphaFoldDB" id="G0PG74"/>
<gene>
    <name evidence="2" type="ORF">CAEBREN_05095</name>
</gene>
<dbReference type="InterPro" id="IPR018817">
    <property type="entry name" value="7TM_GPCR_serpentine_rcpt_Srz"/>
</dbReference>
<feature type="transmembrane region" description="Helical" evidence="1">
    <location>
        <begin position="58"/>
        <end position="76"/>
    </location>
</feature>
<evidence type="ECO:0000256" key="1">
    <source>
        <dbReference type="SAM" id="Phobius"/>
    </source>
</evidence>
<feature type="transmembrane region" description="Helical" evidence="1">
    <location>
        <begin position="129"/>
        <end position="146"/>
    </location>
</feature>
<organism evidence="3">
    <name type="scientific">Caenorhabditis brenneri</name>
    <name type="common">Nematode worm</name>
    <dbReference type="NCBI Taxonomy" id="135651"/>
    <lineage>
        <taxon>Eukaryota</taxon>
        <taxon>Metazoa</taxon>
        <taxon>Ecdysozoa</taxon>
        <taxon>Nematoda</taxon>
        <taxon>Chromadorea</taxon>
        <taxon>Rhabditida</taxon>
        <taxon>Rhabditina</taxon>
        <taxon>Rhabditomorpha</taxon>
        <taxon>Rhabditoidea</taxon>
        <taxon>Rhabditidae</taxon>
        <taxon>Peloderinae</taxon>
        <taxon>Caenorhabditis</taxon>
    </lineage>
</organism>
<feature type="transmembrane region" description="Helical" evidence="1">
    <location>
        <begin position="31"/>
        <end position="51"/>
    </location>
</feature>
<dbReference type="PANTHER" id="PTHR31720:SF16">
    <property type="entry name" value="G PROTEIN-COUPLED RECEPTOR-RELATED"/>
    <property type="match status" value="1"/>
</dbReference>
<dbReference type="HOGENOM" id="CLU_1284295_0_0_1"/>